<name>A0ACB8FKB8_9SAUR</name>
<proteinExistence type="predicted"/>
<dbReference type="Proteomes" id="UP000827872">
    <property type="component" value="Linkage Group LG04"/>
</dbReference>
<evidence type="ECO:0000313" key="2">
    <source>
        <dbReference type="Proteomes" id="UP000827872"/>
    </source>
</evidence>
<sequence>MAPLLRRPALRLVWLALLVRAAVGGRTLRYSTDEEQPPGTVIGTLADDLPPPAPGEERRFRLLQPPGNGSAAARVAVRERDGQLSVGEAPLDREALCAAAAPSEEPCVLAFDVVSLGGSGGTGQYGLVHVELEVRDVNDHAPRFPAALLALEVSEAAAPGTRLPLALALDPDAGSNGVQSFAVSPNAHFGLEAQSRADGRKGAELVLLSALDREAQASFRLELVAKDGGSPARSGTAAVSVRVLDANDHAPAFPGGALRTVELPEDAPPGWPLLTLDAADPDEGANGQLLYSWGGQVPAEARARFALDPRTGRLSLRAAVDYEQQRAYELDVQARDAGASPLAASCKVLVRLLDVNDNAPVLAISPLAAPDGPAGPAWVSEAAPPGSLVALVRASDADAGANGQVRVALLPEPHGSDGGGAPFALQRASEASYALLTAGPLDRERTPEYNLTLLAEDLGLPPARTLRRLTVRLADENDNPPRFTRPRAEVALPENNPPGAYLATLPASDPDLGSNGRVAYRLLDSRHGTTDTYVSIDPATGALYAARTFDYEALRQLEVRVLATDGGSPPLSATAVLKVRVVDQNDNAPVLTQPAPANGSVEILVSSKAPRDSLVAHIQAKDADEGANAELSFALLDDDPRAPDLFGINQKTGEIFLAGSLSEEHLGHVYQALLTVTDGGQPPLATTATVSFLVTAEAPLSSNRDSVAKASSGEGKALQWDVPLIVIIVLAGSCTLLLGAIITIATTCNKRKKEKEVALEEPLDSFPPETGRQEGRGGLVPASPPASSFEVHSFPSKSSFVSPEHSPASEDLPASENSRESASLYDSHSRLREPNTESYASTPSYSKEPGPPPAAIWKGHSFNTISGREVEFSGKDSGKGDSDFNDSDSDISGDALKKDLISHMQNGLWACTAECKILGHSDRCWSPSCGRSNPHPSPHPKAQLSTFCKSTSLPRDSLRRDHFYQAQLPKTVGLQSVYEKVLHRDFERTITLRSPPHPGRLPDLQEISVPLFQASPVRFLGPPSDSTQKV</sequence>
<evidence type="ECO:0000313" key="1">
    <source>
        <dbReference type="EMBL" id="KAH8005536.1"/>
    </source>
</evidence>
<keyword evidence="2" id="KW-1185">Reference proteome</keyword>
<dbReference type="EMBL" id="CM037617">
    <property type="protein sequence ID" value="KAH8005536.1"/>
    <property type="molecule type" value="Genomic_DNA"/>
</dbReference>
<accession>A0ACB8FKB8</accession>
<comment type="caution">
    <text evidence="1">The sequence shown here is derived from an EMBL/GenBank/DDBJ whole genome shotgun (WGS) entry which is preliminary data.</text>
</comment>
<protein>
    <submittedName>
        <fullName evidence="1">Uncharacterized protein</fullName>
    </submittedName>
</protein>
<reference evidence="1" key="1">
    <citation type="submission" date="2021-08" db="EMBL/GenBank/DDBJ databases">
        <title>The first chromosome-level gecko genome reveals the dynamic sex chromosomes of Neotropical dwarf geckos (Sphaerodactylidae: Sphaerodactylus).</title>
        <authorList>
            <person name="Pinto B.J."/>
            <person name="Keating S.E."/>
            <person name="Gamble T."/>
        </authorList>
    </citation>
    <scope>NUCLEOTIDE SEQUENCE</scope>
    <source>
        <strain evidence="1">TG3544</strain>
    </source>
</reference>
<organism evidence="1 2">
    <name type="scientific">Sphaerodactylus townsendi</name>
    <dbReference type="NCBI Taxonomy" id="933632"/>
    <lineage>
        <taxon>Eukaryota</taxon>
        <taxon>Metazoa</taxon>
        <taxon>Chordata</taxon>
        <taxon>Craniata</taxon>
        <taxon>Vertebrata</taxon>
        <taxon>Euteleostomi</taxon>
        <taxon>Lepidosauria</taxon>
        <taxon>Squamata</taxon>
        <taxon>Bifurcata</taxon>
        <taxon>Gekkota</taxon>
        <taxon>Sphaerodactylidae</taxon>
        <taxon>Sphaerodactylus</taxon>
    </lineage>
</organism>
<gene>
    <name evidence="1" type="ORF">K3G42_030208</name>
</gene>